<keyword evidence="2" id="KW-0479">Metal-binding</keyword>
<evidence type="ECO:0000313" key="6">
    <source>
        <dbReference type="WBParaSite" id="HPBE_0002642101-mRNA-1"/>
    </source>
</evidence>
<evidence type="ECO:0000313" key="5">
    <source>
        <dbReference type="Proteomes" id="UP000050761"/>
    </source>
</evidence>
<protein>
    <submittedName>
        <fullName evidence="6">DDE Tnp4 domain-containing protein</fullName>
    </submittedName>
</protein>
<feature type="domain" description="DDE Tnp4" evidence="3">
    <location>
        <begin position="8"/>
        <end position="66"/>
    </location>
</feature>
<dbReference type="WBParaSite" id="HPBE_0002642101-mRNA-1">
    <property type="protein sequence ID" value="HPBE_0002642101-mRNA-1"/>
    <property type="gene ID" value="HPBE_0002642101"/>
</dbReference>
<reference evidence="4 5" key="1">
    <citation type="submission" date="2018-11" db="EMBL/GenBank/DDBJ databases">
        <authorList>
            <consortium name="Pathogen Informatics"/>
        </authorList>
    </citation>
    <scope>NUCLEOTIDE SEQUENCE [LARGE SCALE GENOMIC DNA]</scope>
</reference>
<gene>
    <name evidence="4" type="ORF">HPBE_LOCUS26417</name>
</gene>
<proteinExistence type="predicted"/>
<dbReference type="OrthoDB" id="8023690at2759"/>
<dbReference type="InterPro" id="IPR027806">
    <property type="entry name" value="HARBI1_dom"/>
</dbReference>
<accession>A0A183GUQ1</accession>
<evidence type="ECO:0000256" key="1">
    <source>
        <dbReference type="ARBA" id="ARBA00001968"/>
    </source>
</evidence>
<dbReference type="Pfam" id="PF13359">
    <property type="entry name" value="DDE_Tnp_4"/>
    <property type="match status" value="1"/>
</dbReference>
<organism evidence="5 6">
    <name type="scientific">Heligmosomoides polygyrus</name>
    <name type="common">Parasitic roundworm</name>
    <dbReference type="NCBI Taxonomy" id="6339"/>
    <lineage>
        <taxon>Eukaryota</taxon>
        <taxon>Metazoa</taxon>
        <taxon>Ecdysozoa</taxon>
        <taxon>Nematoda</taxon>
        <taxon>Chromadorea</taxon>
        <taxon>Rhabditida</taxon>
        <taxon>Rhabditina</taxon>
        <taxon>Rhabditomorpha</taxon>
        <taxon>Strongyloidea</taxon>
        <taxon>Heligmosomidae</taxon>
        <taxon>Heligmosomoides</taxon>
    </lineage>
</organism>
<evidence type="ECO:0000313" key="4">
    <source>
        <dbReference type="EMBL" id="VDP57486.1"/>
    </source>
</evidence>
<comment type="cofactor">
    <cofactor evidence="1">
        <name>a divalent metal cation</name>
        <dbReference type="ChEBI" id="CHEBI:60240"/>
    </cofactor>
</comment>
<evidence type="ECO:0000259" key="3">
    <source>
        <dbReference type="Pfam" id="PF13359"/>
    </source>
</evidence>
<keyword evidence="5" id="KW-1185">Reference proteome</keyword>
<dbReference type="AlphaFoldDB" id="A0A183GUQ1"/>
<accession>A0A3P8IR21</accession>
<evidence type="ECO:0000256" key="2">
    <source>
        <dbReference type="ARBA" id="ARBA00022723"/>
    </source>
</evidence>
<sequence>MQRPFLQAEAAASAKKTHFNKCFSAARRNVESVFGILTSRFRGLNRLHGNPENVKLIINSTMVLHNLRVRTVTTDELLTRFPPDPVPISQVLNQYSRAESRPDAQLERTRFMEYFASRDGNA</sequence>
<dbReference type="Proteomes" id="UP000050761">
    <property type="component" value="Unassembled WGS sequence"/>
</dbReference>
<reference evidence="6" key="2">
    <citation type="submission" date="2019-09" db="UniProtKB">
        <authorList>
            <consortium name="WormBaseParasite"/>
        </authorList>
    </citation>
    <scope>IDENTIFICATION</scope>
</reference>
<dbReference type="EMBL" id="UZAH01039935">
    <property type="protein sequence ID" value="VDP57486.1"/>
    <property type="molecule type" value="Genomic_DNA"/>
</dbReference>
<dbReference type="GO" id="GO:0046872">
    <property type="term" value="F:metal ion binding"/>
    <property type="evidence" value="ECO:0007669"/>
    <property type="project" value="UniProtKB-KW"/>
</dbReference>
<name>A0A183GUQ1_HELPZ</name>